<sequence>MPNVADYIVDTLVELGVEYVFGIPGGAIEPMFNALGRAQNKLTLVTSMHECAAGYMAQGYHLRTGKLGVCCVTTGPGVTNLVTSVASANEDNVPLLIISPQIPLPYFERGGLQESYTRTNTVDLLKSITAYSNIVMHPEQIFLVLRSAILRAFISRKPVHLSIPSDIFNAELVYESTSLEEFLLPQYSIEHQYLLRFKKLLLEAEKIVFLVGRDCAEAAEYIDKLATYLGAYIISTPQGKLCVNAQNPKYCGVFGLAGHESAVELLKDTTIDLLVSIGTNHDVFSTNNWSTHLLHHKALINISEPSEVESIIRSKKARLQLQGNIKLIFQTFCEEFAVEEYNANGKADLPVTNEYPLTYMDTKHLNDDYPIKPQRLFYLANQLFSKGTVFLSDIGNSFVWGSHYIQTPLHCYYSSYTFAPMTWAIGTSIGMALASPQNVYVAFVGDGAFLMDGFEIGVAQRYHLKIIFIILNDGAYGMVAHGQRLNEAERLGWELPQVNFKTIAESLAIKAYEIYSADDLKNLPIYSAEELDGPVLLDVHIDKEEIPPMGVRLINLNQKK</sequence>
<dbReference type="InterPro" id="IPR012000">
    <property type="entry name" value="Thiamin_PyroP_enz_cen_dom"/>
</dbReference>
<dbReference type="Proteomes" id="UP000054725">
    <property type="component" value="Unassembled WGS sequence"/>
</dbReference>
<dbReference type="PANTHER" id="PTHR18968">
    <property type="entry name" value="THIAMINE PYROPHOSPHATE ENZYMES"/>
    <property type="match status" value="1"/>
</dbReference>
<dbReference type="RefSeq" id="WP_058504964.1">
    <property type="nucleotide sequence ID" value="NZ_CAAAIF010000010.1"/>
</dbReference>
<dbReference type="OrthoDB" id="9773408at2"/>
<evidence type="ECO:0000313" key="8">
    <source>
        <dbReference type="EMBL" id="KTD35062.1"/>
    </source>
</evidence>
<evidence type="ECO:0000256" key="3">
    <source>
        <dbReference type="ARBA" id="ARBA00023052"/>
    </source>
</evidence>
<evidence type="ECO:0000259" key="7">
    <source>
        <dbReference type="Pfam" id="PF02776"/>
    </source>
</evidence>
<keyword evidence="9" id="KW-1185">Reference proteome</keyword>
<dbReference type="Pfam" id="PF00205">
    <property type="entry name" value="TPP_enzyme_M"/>
    <property type="match status" value="1"/>
</dbReference>
<name>A0A0W0WSG5_9GAMM</name>
<comment type="caution">
    <text evidence="8">The sequence shown here is derived from an EMBL/GenBank/DDBJ whole genome shotgun (WGS) entry which is preliminary data.</text>
</comment>
<evidence type="ECO:0000256" key="1">
    <source>
        <dbReference type="ARBA" id="ARBA00001964"/>
    </source>
</evidence>
<dbReference type="SUPFAM" id="SSF52518">
    <property type="entry name" value="Thiamin diphosphate-binding fold (THDP-binding)"/>
    <property type="match status" value="2"/>
</dbReference>
<evidence type="ECO:0000256" key="4">
    <source>
        <dbReference type="RuleBase" id="RU362132"/>
    </source>
</evidence>
<dbReference type="GO" id="GO:0005948">
    <property type="term" value="C:acetolactate synthase complex"/>
    <property type="evidence" value="ECO:0007669"/>
    <property type="project" value="TreeGrafter"/>
</dbReference>
<dbReference type="InterPro" id="IPR029061">
    <property type="entry name" value="THDP-binding"/>
</dbReference>
<evidence type="ECO:0000256" key="2">
    <source>
        <dbReference type="ARBA" id="ARBA00007812"/>
    </source>
</evidence>
<dbReference type="GO" id="GO:0003984">
    <property type="term" value="F:acetolactate synthase activity"/>
    <property type="evidence" value="ECO:0007669"/>
    <property type="project" value="TreeGrafter"/>
</dbReference>
<feature type="domain" description="Thiamine pyrophosphate enzyme TPP-binding" evidence="6">
    <location>
        <begin position="393"/>
        <end position="539"/>
    </location>
</feature>
<protein>
    <submittedName>
        <fullName evidence="8">Acetolactate synthase</fullName>
    </submittedName>
</protein>
<evidence type="ECO:0000259" key="5">
    <source>
        <dbReference type="Pfam" id="PF00205"/>
    </source>
</evidence>
<dbReference type="AlphaFoldDB" id="A0A0W0WSG5"/>
<dbReference type="InterPro" id="IPR000399">
    <property type="entry name" value="TPP-bd_CS"/>
</dbReference>
<organism evidence="8 9">
    <name type="scientific">Legionella nautarum</name>
    <dbReference type="NCBI Taxonomy" id="45070"/>
    <lineage>
        <taxon>Bacteria</taxon>
        <taxon>Pseudomonadati</taxon>
        <taxon>Pseudomonadota</taxon>
        <taxon>Gammaproteobacteria</taxon>
        <taxon>Legionellales</taxon>
        <taxon>Legionellaceae</taxon>
        <taxon>Legionella</taxon>
    </lineage>
</organism>
<accession>A0A0W0WSG5</accession>
<dbReference type="Gene3D" id="3.40.50.970">
    <property type="match status" value="2"/>
</dbReference>
<dbReference type="CDD" id="cd07035">
    <property type="entry name" value="TPP_PYR_POX_like"/>
    <property type="match status" value="1"/>
</dbReference>
<dbReference type="Pfam" id="PF02775">
    <property type="entry name" value="TPP_enzyme_C"/>
    <property type="match status" value="1"/>
</dbReference>
<dbReference type="Gene3D" id="3.40.50.1220">
    <property type="entry name" value="TPP-binding domain"/>
    <property type="match status" value="1"/>
</dbReference>
<dbReference type="GO" id="GO:0009099">
    <property type="term" value="P:L-valine biosynthetic process"/>
    <property type="evidence" value="ECO:0007669"/>
    <property type="project" value="TreeGrafter"/>
</dbReference>
<dbReference type="GO" id="GO:0030976">
    <property type="term" value="F:thiamine pyrophosphate binding"/>
    <property type="evidence" value="ECO:0007669"/>
    <property type="project" value="InterPro"/>
</dbReference>
<dbReference type="GO" id="GO:0000287">
    <property type="term" value="F:magnesium ion binding"/>
    <property type="evidence" value="ECO:0007669"/>
    <property type="project" value="InterPro"/>
</dbReference>
<feature type="domain" description="Thiamine pyrophosphate enzyme central" evidence="5">
    <location>
        <begin position="199"/>
        <end position="330"/>
    </location>
</feature>
<dbReference type="InterPro" id="IPR029035">
    <property type="entry name" value="DHS-like_NAD/FAD-binding_dom"/>
</dbReference>
<dbReference type="InterPro" id="IPR011766">
    <property type="entry name" value="TPP_enzyme_TPP-bd"/>
</dbReference>
<evidence type="ECO:0000259" key="6">
    <source>
        <dbReference type="Pfam" id="PF02775"/>
    </source>
</evidence>
<keyword evidence="3 4" id="KW-0786">Thiamine pyrophosphate</keyword>
<evidence type="ECO:0000313" key="9">
    <source>
        <dbReference type="Proteomes" id="UP000054725"/>
    </source>
</evidence>
<proteinExistence type="inferred from homology"/>
<dbReference type="STRING" id="45070.Lnau_1952"/>
<comment type="cofactor">
    <cofactor evidence="1">
        <name>thiamine diphosphate</name>
        <dbReference type="ChEBI" id="CHEBI:58937"/>
    </cofactor>
</comment>
<comment type="similarity">
    <text evidence="2 4">Belongs to the TPP enzyme family.</text>
</comment>
<dbReference type="PROSITE" id="PS00187">
    <property type="entry name" value="TPP_ENZYMES"/>
    <property type="match status" value="1"/>
</dbReference>
<dbReference type="EMBL" id="LNYO01000017">
    <property type="protein sequence ID" value="KTD35062.1"/>
    <property type="molecule type" value="Genomic_DNA"/>
</dbReference>
<dbReference type="Pfam" id="PF02776">
    <property type="entry name" value="TPP_enzyme_N"/>
    <property type="match status" value="1"/>
</dbReference>
<dbReference type="InterPro" id="IPR045229">
    <property type="entry name" value="TPP_enz"/>
</dbReference>
<reference evidence="8 9" key="1">
    <citation type="submission" date="2015-11" db="EMBL/GenBank/DDBJ databases">
        <title>Genomic analysis of 38 Legionella species identifies large and diverse effector repertoires.</title>
        <authorList>
            <person name="Burstein D."/>
            <person name="Amaro F."/>
            <person name="Zusman T."/>
            <person name="Lifshitz Z."/>
            <person name="Cohen O."/>
            <person name="Gilbert J.A."/>
            <person name="Pupko T."/>
            <person name="Shuman H.A."/>
            <person name="Segal G."/>
        </authorList>
    </citation>
    <scope>NUCLEOTIDE SEQUENCE [LARGE SCALE GENOMIC DNA]</scope>
    <source>
        <strain evidence="8 9">ATCC 49506</strain>
    </source>
</reference>
<dbReference type="PATRIC" id="fig|45070.6.peg.2054"/>
<gene>
    <name evidence="8" type="ORF">Lnau_1952</name>
</gene>
<dbReference type="SUPFAM" id="SSF52467">
    <property type="entry name" value="DHS-like NAD/FAD-binding domain"/>
    <property type="match status" value="1"/>
</dbReference>
<dbReference type="GO" id="GO:0009097">
    <property type="term" value="P:isoleucine biosynthetic process"/>
    <property type="evidence" value="ECO:0007669"/>
    <property type="project" value="TreeGrafter"/>
</dbReference>
<dbReference type="PANTHER" id="PTHR18968:SF13">
    <property type="entry name" value="ACETOLACTATE SYNTHASE CATALYTIC SUBUNIT, MITOCHONDRIAL"/>
    <property type="match status" value="1"/>
</dbReference>
<dbReference type="GO" id="GO:0050660">
    <property type="term" value="F:flavin adenine dinucleotide binding"/>
    <property type="evidence" value="ECO:0007669"/>
    <property type="project" value="TreeGrafter"/>
</dbReference>
<feature type="domain" description="Thiamine pyrophosphate enzyme N-terminal TPP-binding" evidence="7">
    <location>
        <begin position="3"/>
        <end position="114"/>
    </location>
</feature>
<dbReference type="InterPro" id="IPR012001">
    <property type="entry name" value="Thiamin_PyroP_enz_TPP-bd_dom"/>
</dbReference>